<proteinExistence type="predicted"/>
<gene>
    <name evidence="1" type="ORF">LCGC14_1128510</name>
</gene>
<accession>A0A0F9M6K0</accession>
<dbReference type="AlphaFoldDB" id="A0A0F9M6K0"/>
<evidence type="ECO:0000313" key="1">
    <source>
        <dbReference type="EMBL" id="KKN01354.1"/>
    </source>
</evidence>
<reference evidence="1" key="1">
    <citation type="journal article" date="2015" name="Nature">
        <title>Complex archaea that bridge the gap between prokaryotes and eukaryotes.</title>
        <authorList>
            <person name="Spang A."/>
            <person name="Saw J.H."/>
            <person name="Jorgensen S.L."/>
            <person name="Zaremba-Niedzwiedzka K."/>
            <person name="Martijn J."/>
            <person name="Lind A.E."/>
            <person name="van Eijk R."/>
            <person name="Schleper C."/>
            <person name="Guy L."/>
            <person name="Ettema T.J."/>
        </authorList>
    </citation>
    <scope>NUCLEOTIDE SEQUENCE</scope>
</reference>
<comment type="caution">
    <text evidence="1">The sequence shown here is derived from an EMBL/GenBank/DDBJ whole genome shotgun (WGS) entry which is preliminary data.</text>
</comment>
<organism evidence="1">
    <name type="scientific">marine sediment metagenome</name>
    <dbReference type="NCBI Taxonomy" id="412755"/>
    <lineage>
        <taxon>unclassified sequences</taxon>
        <taxon>metagenomes</taxon>
        <taxon>ecological metagenomes</taxon>
    </lineage>
</organism>
<name>A0A0F9M6K0_9ZZZZ</name>
<protein>
    <submittedName>
        <fullName evidence="1">Uncharacterized protein</fullName>
    </submittedName>
</protein>
<sequence length="76" mass="9077">MTTETLNEQDLDWLTIAENRMVRMRKRETANANSKIMIDDLTKLIEKTHTVRQWLQSRFEMVMDEDIHPLTWGDGK</sequence>
<dbReference type="EMBL" id="LAZR01005271">
    <property type="protein sequence ID" value="KKN01354.1"/>
    <property type="molecule type" value="Genomic_DNA"/>
</dbReference>